<dbReference type="RefSeq" id="WP_220227409.1">
    <property type="nucleotide sequence ID" value="NZ_JAICBX010000001.1"/>
</dbReference>
<dbReference type="InterPro" id="IPR023393">
    <property type="entry name" value="START-like_dom_sf"/>
</dbReference>
<evidence type="ECO:0000313" key="2">
    <source>
        <dbReference type="Proteomes" id="UP001196509"/>
    </source>
</evidence>
<dbReference type="SUPFAM" id="SSF55961">
    <property type="entry name" value="Bet v1-like"/>
    <property type="match status" value="1"/>
</dbReference>
<accession>A0AAE3D0H6</accession>
<organism evidence="1 2">
    <name type="scientific">Flavimaribacter sediminis</name>
    <dbReference type="NCBI Taxonomy" id="2865987"/>
    <lineage>
        <taxon>Bacteria</taxon>
        <taxon>Pseudomonadati</taxon>
        <taxon>Pseudomonadota</taxon>
        <taxon>Alphaproteobacteria</taxon>
        <taxon>Hyphomicrobiales</taxon>
        <taxon>Rhizobiaceae</taxon>
        <taxon>Flavimaribacter</taxon>
    </lineage>
</organism>
<name>A0AAE3D0H6_9HYPH</name>
<dbReference type="EMBL" id="JAICBX010000001">
    <property type="protein sequence ID" value="MBW8636756.1"/>
    <property type="molecule type" value="Genomic_DNA"/>
</dbReference>
<dbReference type="Proteomes" id="UP001196509">
    <property type="component" value="Unassembled WGS sequence"/>
</dbReference>
<dbReference type="AlphaFoldDB" id="A0AAE3D0H6"/>
<comment type="caution">
    <text evidence="1">The sequence shown here is derived from an EMBL/GenBank/DDBJ whole genome shotgun (WGS) entry which is preliminary data.</text>
</comment>
<proteinExistence type="predicted"/>
<protein>
    <submittedName>
        <fullName evidence="1">Polyketide cyclase</fullName>
    </submittedName>
</protein>
<gene>
    <name evidence="1" type="ORF">K1W69_06125</name>
</gene>
<sequence length="118" mass="13204">MKHSKQTPQNELVFEYSLDAPPEKVWRAISLQEYRAEWLPNCDLDETQPMAETPGEEIIFRMREDGPPSASSTVTFQIRSDVRGGTRLRIIHKAPEARAGRKPPVAANCNGGCLLRAA</sequence>
<reference evidence="1" key="1">
    <citation type="submission" date="2021-08" db="EMBL/GenBank/DDBJ databases">
        <title>Hoeflea bacterium WL0058 sp. nov., isolated from the sediment.</title>
        <authorList>
            <person name="Wang L."/>
            <person name="Zhang D."/>
        </authorList>
    </citation>
    <scope>NUCLEOTIDE SEQUENCE</scope>
    <source>
        <strain evidence="1">WL0058</strain>
    </source>
</reference>
<dbReference type="Gene3D" id="3.30.530.20">
    <property type="match status" value="1"/>
</dbReference>
<evidence type="ECO:0000313" key="1">
    <source>
        <dbReference type="EMBL" id="MBW8636756.1"/>
    </source>
</evidence>
<keyword evidence="2" id="KW-1185">Reference proteome</keyword>